<evidence type="ECO:0000259" key="2">
    <source>
        <dbReference type="Pfam" id="PF00535"/>
    </source>
</evidence>
<dbReference type="STRING" id="1413211.U473_07695"/>
<dbReference type="Gene3D" id="3.90.550.10">
    <property type="entry name" value="Spore Coat Polysaccharide Biosynthesis Protein SpsA, Chain A"/>
    <property type="match status" value="1"/>
</dbReference>
<comment type="similarity">
    <text evidence="1">Belongs to the glycosyltransferase 2 family.</text>
</comment>
<dbReference type="PANTHER" id="PTHR43685:SF11">
    <property type="entry name" value="GLYCOSYLTRANSFERASE TAGX-RELATED"/>
    <property type="match status" value="1"/>
</dbReference>
<gene>
    <name evidence="3" type="ORF">U473_07695</name>
</gene>
<dbReference type="SUPFAM" id="SSF53448">
    <property type="entry name" value="Nucleotide-diphospho-sugar transferases"/>
    <property type="match status" value="1"/>
</dbReference>
<organism evidence="3 4">
    <name type="scientific">Tepidibacillus decaturensis</name>
    <dbReference type="NCBI Taxonomy" id="1413211"/>
    <lineage>
        <taxon>Bacteria</taxon>
        <taxon>Bacillati</taxon>
        <taxon>Bacillota</taxon>
        <taxon>Bacilli</taxon>
        <taxon>Bacillales</taxon>
        <taxon>Bacillaceae</taxon>
        <taxon>Tepidibacillus</taxon>
    </lineage>
</organism>
<dbReference type="CDD" id="cd00761">
    <property type="entry name" value="Glyco_tranf_GTA_type"/>
    <property type="match status" value="1"/>
</dbReference>
<dbReference type="InterPro" id="IPR050834">
    <property type="entry name" value="Glycosyltransf_2"/>
</dbReference>
<dbReference type="EMBL" id="LSKU01000001">
    <property type="protein sequence ID" value="KXG43901.1"/>
    <property type="molecule type" value="Genomic_DNA"/>
</dbReference>
<dbReference type="PANTHER" id="PTHR43685">
    <property type="entry name" value="GLYCOSYLTRANSFERASE"/>
    <property type="match status" value="1"/>
</dbReference>
<protein>
    <recommendedName>
        <fullName evidence="2">Glycosyltransferase 2-like domain-containing protein</fullName>
    </recommendedName>
</protein>
<proteinExistence type="inferred from homology"/>
<reference evidence="3 4" key="1">
    <citation type="submission" date="2016-02" db="EMBL/GenBank/DDBJ databases">
        <title>Draft Genome for Tepidibacillus decaturensis nov. sp. Strain Z9, an Anaerobic, Moderately Thermophilic and Heterotrophic Bacterium from Deep Subsurface of the Illinois Basin, USA.</title>
        <authorList>
            <person name="Dong Y."/>
            <person name="Chang J.Y."/>
            <person name="Sanford R."/>
            <person name="Fouke B.W."/>
        </authorList>
    </citation>
    <scope>NUCLEOTIDE SEQUENCE [LARGE SCALE GENOMIC DNA]</scope>
    <source>
        <strain evidence="3 4">Z9</strain>
    </source>
</reference>
<evidence type="ECO:0000313" key="3">
    <source>
        <dbReference type="EMBL" id="KXG43901.1"/>
    </source>
</evidence>
<dbReference type="InterPro" id="IPR001173">
    <property type="entry name" value="Glyco_trans_2-like"/>
</dbReference>
<evidence type="ECO:0000256" key="1">
    <source>
        <dbReference type="ARBA" id="ARBA00006739"/>
    </source>
</evidence>
<dbReference type="Proteomes" id="UP000070352">
    <property type="component" value="Unassembled WGS sequence"/>
</dbReference>
<accession>A0A135L4L5</accession>
<keyword evidence="4" id="KW-1185">Reference proteome</keyword>
<name>A0A135L4L5_9BACI</name>
<comment type="caution">
    <text evidence="3">The sequence shown here is derived from an EMBL/GenBank/DDBJ whole genome shotgun (WGS) entry which is preliminary data.</text>
</comment>
<dbReference type="AlphaFoldDB" id="A0A135L4L5"/>
<dbReference type="InterPro" id="IPR029044">
    <property type="entry name" value="Nucleotide-diphossugar_trans"/>
</dbReference>
<dbReference type="Pfam" id="PF00535">
    <property type="entry name" value="Glycos_transf_2"/>
    <property type="match status" value="1"/>
</dbReference>
<sequence>MLITKYKGSKLEIKKLMKKIKNNPLVSLIIPYQNQQQMITSLLQSILTQNQTNVECIFINDHSTDGTSKVVESFCKHHSISSRHLSLVHTTGKGQAIKYALDYSNGVYMMALSPFVILQPHAIEQFISIIPEKEEKGQNVVAVYADQRLFQTYSKYQYIGEKQNTTIKEIKDIFCESFWPSPVLFNIEAIKETGGWPVDFLGEGKYFSELVVLANLYSVGRFIHIPQVLSFYLQANIEDRMRKDYSPVLQVLMRKVFSQIQTSQEFVKDEKISSKI</sequence>
<feature type="domain" description="Glycosyltransferase 2-like" evidence="2">
    <location>
        <begin position="27"/>
        <end position="156"/>
    </location>
</feature>
<evidence type="ECO:0000313" key="4">
    <source>
        <dbReference type="Proteomes" id="UP000070352"/>
    </source>
</evidence>